<dbReference type="OrthoDB" id="10649216at2759"/>
<evidence type="ECO:0000313" key="3">
    <source>
        <dbReference type="Proteomes" id="UP000297245"/>
    </source>
</evidence>
<protein>
    <submittedName>
        <fullName evidence="2">Uncharacterized protein</fullName>
    </submittedName>
</protein>
<evidence type="ECO:0000313" key="2">
    <source>
        <dbReference type="EMBL" id="THV06468.1"/>
    </source>
</evidence>
<keyword evidence="3" id="KW-1185">Reference proteome</keyword>
<feature type="compositionally biased region" description="Polar residues" evidence="1">
    <location>
        <begin position="117"/>
        <end position="139"/>
    </location>
</feature>
<evidence type="ECO:0000256" key="1">
    <source>
        <dbReference type="SAM" id="MobiDB-lite"/>
    </source>
</evidence>
<name>A0A4S8MTF7_DENBC</name>
<feature type="compositionally biased region" description="Acidic residues" evidence="1">
    <location>
        <begin position="190"/>
        <end position="199"/>
    </location>
</feature>
<feature type="compositionally biased region" description="Polar residues" evidence="1">
    <location>
        <begin position="40"/>
        <end position="55"/>
    </location>
</feature>
<feature type="region of interest" description="Disordered" evidence="1">
    <location>
        <begin position="1"/>
        <end position="210"/>
    </location>
</feature>
<organism evidence="2 3">
    <name type="scientific">Dendrothele bispora (strain CBS 962.96)</name>
    <dbReference type="NCBI Taxonomy" id="1314807"/>
    <lineage>
        <taxon>Eukaryota</taxon>
        <taxon>Fungi</taxon>
        <taxon>Dikarya</taxon>
        <taxon>Basidiomycota</taxon>
        <taxon>Agaricomycotina</taxon>
        <taxon>Agaricomycetes</taxon>
        <taxon>Agaricomycetidae</taxon>
        <taxon>Agaricales</taxon>
        <taxon>Agaricales incertae sedis</taxon>
        <taxon>Dendrothele</taxon>
    </lineage>
</organism>
<gene>
    <name evidence="2" type="ORF">K435DRAFT_848952</name>
</gene>
<dbReference type="EMBL" id="ML179042">
    <property type="protein sequence ID" value="THV06468.1"/>
    <property type="molecule type" value="Genomic_DNA"/>
</dbReference>
<reference evidence="2 3" key="1">
    <citation type="journal article" date="2019" name="Nat. Ecol. Evol.">
        <title>Megaphylogeny resolves global patterns of mushroom evolution.</title>
        <authorList>
            <person name="Varga T."/>
            <person name="Krizsan K."/>
            <person name="Foldi C."/>
            <person name="Dima B."/>
            <person name="Sanchez-Garcia M."/>
            <person name="Sanchez-Ramirez S."/>
            <person name="Szollosi G.J."/>
            <person name="Szarkandi J.G."/>
            <person name="Papp V."/>
            <person name="Albert L."/>
            <person name="Andreopoulos W."/>
            <person name="Angelini C."/>
            <person name="Antonin V."/>
            <person name="Barry K.W."/>
            <person name="Bougher N.L."/>
            <person name="Buchanan P."/>
            <person name="Buyck B."/>
            <person name="Bense V."/>
            <person name="Catcheside P."/>
            <person name="Chovatia M."/>
            <person name="Cooper J."/>
            <person name="Damon W."/>
            <person name="Desjardin D."/>
            <person name="Finy P."/>
            <person name="Geml J."/>
            <person name="Haridas S."/>
            <person name="Hughes K."/>
            <person name="Justo A."/>
            <person name="Karasinski D."/>
            <person name="Kautmanova I."/>
            <person name="Kiss B."/>
            <person name="Kocsube S."/>
            <person name="Kotiranta H."/>
            <person name="LaButti K.M."/>
            <person name="Lechner B.E."/>
            <person name="Liimatainen K."/>
            <person name="Lipzen A."/>
            <person name="Lukacs Z."/>
            <person name="Mihaltcheva S."/>
            <person name="Morgado L.N."/>
            <person name="Niskanen T."/>
            <person name="Noordeloos M.E."/>
            <person name="Ohm R.A."/>
            <person name="Ortiz-Santana B."/>
            <person name="Ovrebo C."/>
            <person name="Racz N."/>
            <person name="Riley R."/>
            <person name="Savchenko A."/>
            <person name="Shiryaev A."/>
            <person name="Soop K."/>
            <person name="Spirin V."/>
            <person name="Szebenyi C."/>
            <person name="Tomsovsky M."/>
            <person name="Tulloss R.E."/>
            <person name="Uehling J."/>
            <person name="Grigoriev I.V."/>
            <person name="Vagvolgyi C."/>
            <person name="Papp T."/>
            <person name="Martin F.M."/>
            <person name="Miettinen O."/>
            <person name="Hibbett D.S."/>
            <person name="Nagy L.G."/>
        </authorList>
    </citation>
    <scope>NUCLEOTIDE SEQUENCE [LARGE SCALE GENOMIC DNA]</scope>
    <source>
        <strain evidence="2 3">CBS 962.96</strain>
    </source>
</reference>
<dbReference type="Proteomes" id="UP000297245">
    <property type="component" value="Unassembled WGS sequence"/>
</dbReference>
<accession>A0A4S8MTF7</accession>
<dbReference type="AlphaFoldDB" id="A0A4S8MTF7"/>
<feature type="compositionally biased region" description="Polar residues" evidence="1">
    <location>
        <begin position="80"/>
        <end position="89"/>
    </location>
</feature>
<sequence length="210" mass="23191">MGPPPDLPSTDRGRRSSSQKLLYPDVGKTKNNDIYLPLPSISSPQSHNTPRSMTPSRDKLSPLTSPAFRQTDMMSRGAQMPSSPTQSNHLLLGSSDFASPPGTPRRDGSRTPRAHTYAQSPTTPDDTMNDLTKMFSNKISDFLESLSDHEDEPGSPLPRSKRFRTLSSPSPARPSVRYGRKGMLRTVPLPDEDEKDPEDPFICLSPRSKT</sequence>
<proteinExistence type="predicted"/>